<evidence type="ECO:0000256" key="1">
    <source>
        <dbReference type="ARBA" id="ARBA00023002"/>
    </source>
</evidence>
<dbReference type="InterPro" id="IPR036188">
    <property type="entry name" value="FAD/NAD-bd_sf"/>
</dbReference>
<dbReference type="KEGG" id="hhy:Halhy_0467"/>
<name>F4KYB4_HALH1</name>
<dbReference type="PANTHER" id="PTHR13789:SF268">
    <property type="entry name" value="5-METHYLPHENAZINE-1-CARBOXYLATE 1-MONOOXYGENASE"/>
    <property type="match status" value="1"/>
</dbReference>
<dbReference type="AlphaFoldDB" id="F4KYB4"/>
<dbReference type="Pfam" id="PF01494">
    <property type="entry name" value="FAD_binding_3"/>
    <property type="match status" value="1"/>
</dbReference>
<dbReference type="SUPFAM" id="SSF51905">
    <property type="entry name" value="FAD/NAD(P)-binding domain"/>
    <property type="match status" value="1"/>
</dbReference>
<gene>
    <name evidence="4" type="ordered locus">Halhy_0467</name>
</gene>
<dbReference type="STRING" id="760192.Halhy_0467"/>
<dbReference type="Gene3D" id="3.30.9.30">
    <property type="match status" value="1"/>
</dbReference>
<keyword evidence="2" id="KW-0503">Monooxygenase</keyword>
<dbReference type="eggNOG" id="COG0654">
    <property type="taxonomic scope" value="Bacteria"/>
</dbReference>
<dbReference type="InterPro" id="IPR050493">
    <property type="entry name" value="FAD-dep_Monooxygenase_BioMet"/>
</dbReference>
<keyword evidence="5" id="KW-1185">Reference proteome</keyword>
<dbReference type="Proteomes" id="UP000008461">
    <property type="component" value="Chromosome"/>
</dbReference>
<dbReference type="GO" id="GO:0071949">
    <property type="term" value="F:FAD binding"/>
    <property type="evidence" value="ECO:0007669"/>
    <property type="project" value="InterPro"/>
</dbReference>
<reference key="2">
    <citation type="submission" date="2011-04" db="EMBL/GenBank/DDBJ databases">
        <title>Complete sequence of chromosome of Haliscomenobacter hydrossis DSM 1100.</title>
        <authorList>
            <consortium name="US DOE Joint Genome Institute (JGI-PGF)"/>
            <person name="Lucas S."/>
            <person name="Han J."/>
            <person name="Lapidus A."/>
            <person name="Bruce D."/>
            <person name="Goodwin L."/>
            <person name="Pitluck S."/>
            <person name="Peters L."/>
            <person name="Kyrpides N."/>
            <person name="Mavromatis K."/>
            <person name="Ivanova N."/>
            <person name="Ovchinnikova G."/>
            <person name="Pagani I."/>
            <person name="Daligault H."/>
            <person name="Detter J.C."/>
            <person name="Han C."/>
            <person name="Land M."/>
            <person name="Hauser L."/>
            <person name="Markowitz V."/>
            <person name="Cheng J.-F."/>
            <person name="Hugenholtz P."/>
            <person name="Woyke T."/>
            <person name="Wu D."/>
            <person name="Verbarg S."/>
            <person name="Frueling A."/>
            <person name="Brambilla E."/>
            <person name="Klenk H.-P."/>
            <person name="Eisen J.A."/>
        </authorList>
    </citation>
    <scope>NUCLEOTIDE SEQUENCE</scope>
    <source>
        <strain>DSM 1100</strain>
    </source>
</reference>
<evidence type="ECO:0000259" key="3">
    <source>
        <dbReference type="Pfam" id="PF01494"/>
    </source>
</evidence>
<evidence type="ECO:0000313" key="4">
    <source>
        <dbReference type="EMBL" id="AEE48377.1"/>
    </source>
</evidence>
<evidence type="ECO:0000256" key="2">
    <source>
        <dbReference type="ARBA" id="ARBA00023033"/>
    </source>
</evidence>
<dbReference type="HOGENOM" id="CLU_009665_19_5_10"/>
<keyword evidence="1" id="KW-0560">Oxidoreductase</keyword>
<dbReference type="GO" id="GO:0004497">
    <property type="term" value="F:monooxygenase activity"/>
    <property type="evidence" value="ECO:0007669"/>
    <property type="project" value="UniProtKB-KW"/>
</dbReference>
<dbReference type="NCBIfam" id="NF005720">
    <property type="entry name" value="PRK07538.1"/>
    <property type="match status" value="1"/>
</dbReference>
<feature type="domain" description="FAD-binding" evidence="3">
    <location>
        <begin position="7"/>
        <end position="363"/>
    </location>
</feature>
<reference evidence="4 5" key="1">
    <citation type="journal article" date="2011" name="Stand. Genomic Sci.">
        <title>Complete genome sequence of Haliscomenobacter hydrossis type strain (O).</title>
        <authorList>
            <consortium name="US DOE Joint Genome Institute (JGI-PGF)"/>
            <person name="Daligault H."/>
            <person name="Lapidus A."/>
            <person name="Zeytun A."/>
            <person name="Nolan M."/>
            <person name="Lucas S."/>
            <person name="Del Rio T.G."/>
            <person name="Tice H."/>
            <person name="Cheng J.F."/>
            <person name="Tapia R."/>
            <person name="Han C."/>
            <person name="Goodwin L."/>
            <person name="Pitluck S."/>
            <person name="Liolios K."/>
            <person name="Pagani I."/>
            <person name="Ivanova N."/>
            <person name="Huntemann M."/>
            <person name="Mavromatis K."/>
            <person name="Mikhailova N."/>
            <person name="Pati A."/>
            <person name="Chen A."/>
            <person name="Palaniappan K."/>
            <person name="Land M."/>
            <person name="Hauser L."/>
            <person name="Brambilla E.M."/>
            <person name="Rohde M."/>
            <person name="Verbarg S."/>
            <person name="Goker M."/>
            <person name="Bristow J."/>
            <person name="Eisen J.A."/>
            <person name="Markowitz V."/>
            <person name="Hugenholtz P."/>
            <person name="Kyrpides N.C."/>
            <person name="Klenk H.P."/>
            <person name="Woyke T."/>
        </authorList>
    </citation>
    <scope>NUCLEOTIDE SEQUENCE [LARGE SCALE GENOMIC DNA]</scope>
    <source>
        <strain evidence="5">ATCC 27775 / DSM 1100 / LMG 10767 / O</strain>
    </source>
</reference>
<dbReference type="PANTHER" id="PTHR13789">
    <property type="entry name" value="MONOOXYGENASE"/>
    <property type="match status" value="1"/>
</dbReference>
<protein>
    <submittedName>
        <fullName evidence="4">FAD dependent oxidoreductase</fullName>
    </submittedName>
</protein>
<dbReference type="PRINTS" id="PR00420">
    <property type="entry name" value="RNGMNOXGNASE"/>
</dbReference>
<sequence>MVNQENMKIIIAGAGIGGLTAALCLYEAGHEVEIFESVKSIKPLGVGINLLPHSVRILTNLDIDDEIAKTAVETRDLVYANKFGQVFWKEPRGRFAGYKWPQFSVHRGELQMLLYDEVLQRLGSDAIKTQHHLLSYVEYEDGIIANFIDRETGDLQAQVEGDILIGADGINSVVRQHLYPQEGEVKYSGNVLYRGTTLMKPFLNGASMVMIGHLRQKMVVYPIQHELNAQGLQLVNWVANLKEADDYQLKVRDWNRQADKQRLLDIYQSWNFDWLDVPAMIAGAENIYEFPMSDRDPLPRWTFRRVTLLGDAAHPMYPIGSNGASQAILDADALTRALIEEPDWQSALERYDAERVPATAQVVLQNRQKGPDFIMDLMEERFPQGFAPDQIPHDELEGIMEHYKQIAGFDVKSLNEKI</sequence>
<dbReference type="EMBL" id="CP002691">
    <property type="protein sequence ID" value="AEE48377.1"/>
    <property type="molecule type" value="Genomic_DNA"/>
</dbReference>
<proteinExistence type="predicted"/>
<evidence type="ECO:0000313" key="5">
    <source>
        <dbReference type="Proteomes" id="UP000008461"/>
    </source>
</evidence>
<dbReference type="Gene3D" id="3.50.50.60">
    <property type="entry name" value="FAD/NAD(P)-binding domain"/>
    <property type="match status" value="1"/>
</dbReference>
<dbReference type="SUPFAM" id="SSF54373">
    <property type="entry name" value="FAD-linked reductases, C-terminal domain"/>
    <property type="match status" value="1"/>
</dbReference>
<accession>F4KYB4</accession>
<organism evidence="4 5">
    <name type="scientific">Haliscomenobacter hydrossis (strain ATCC 27775 / DSM 1100 / LMG 10767 / O)</name>
    <dbReference type="NCBI Taxonomy" id="760192"/>
    <lineage>
        <taxon>Bacteria</taxon>
        <taxon>Pseudomonadati</taxon>
        <taxon>Bacteroidota</taxon>
        <taxon>Saprospiria</taxon>
        <taxon>Saprospirales</taxon>
        <taxon>Haliscomenobacteraceae</taxon>
        <taxon>Haliscomenobacter</taxon>
    </lineage>
</organism>
<dbReference type="InterPro" id="IPR002938">
    <property type="entry name" value="FAD-bd"/>
</dbReference>